<dbReference type="EMBL" id="JAANOW010000001">
    <property type="protein sequence ID" value="NIH94018.1"/>
    <property type="molecule type" value="Genomic_DNA"/>
</dbReference>
<keyword evidence="3" id="KW-1185">Reference proteome</keyword>
<protein>
    <recommendedName>
        <fullName evidence="4">DUF2563 family protein</fullName>
    </recommendedName>
</protein>
<dbReference type="Pfam" id="PF10817">
    <property type="entry name" value="DUF2563"/>
    <property type="match status" value="1"/>
</dbReference>
<proteinExistence type="predicted"/>
<feature type="compositionally biased region" description="Basic and acidic residues" evidence="1">
    <location>
        <begin position="1"/>
        <end position="12"/>
    </location>
</feature>
<feature type="region of interest" description="Disordered" evidence="1">
    <location>
        <begin position="79"/>
        <end position="110"/>
    </location>
</feature>
<dbReference type="Proteomes" id="UP000547444">
    <property type="component" value="Unassembled WGS sequence"/>
</dbReference>
<comment type="caution">
    <text evidence="2">The sequence shown here is derived from an EMBL/GenBank/DDBJ whole genome shotgun (WGS) entry which is preliminary data.</text>
</comment>
<evidence type="ECO:0000313" key="3">
    <source>
        <dbReference type="Proteomes" id="UP000547444"/>
    </source>
</evidence>
<dbReference type="RefSeq" id="WP_167156379.1">
    <property type="nucleotide sequence ID" value="NZ_JAANOW010000001.1"/>
</dbReference>
<sequence>MAERGMEVDTEHLNAGADRCGDAAGTALAAAGELAEMKPAAGMFGDFDEARMFHQAVSAAHQGHVEQFQAHHRALGDISAKSRSGADEFTATDASSADSVRAAGARFGAP</sequence>
<evidence type="ECO:0000313" key="2">
    <source>
        <dbReference type="EMBL" id="NIH94018.1"/>
    </source>
</evidence>
<feature type="region of interest" description="Disordered" evidence="1">
    <location>
        <begin position="1"/>
        <end position="20"/>
    </location>
</feature>
<gene>
    <name evidence="2" type="ORF">FHU31_000974</name>
</gene>
<reference evidence="2 3" key="1">
    <citation type="submission" date="2020-03" db="EMBL/GenBank/DDBJ databases">
        <title>Sequencing the genomes of 1000 actinobacteria strains.</title>
        <authorList>
            <person name="Klenk H.-P."/>
        </authorList>
    </citation>
    <scope>NUCLEOTIDE SEQUENCE [LARGE SCALE GENOMIC DNA]</scope>
    <source>
        <strain evidence="2 3">DSM 44556</strain>
    </source>
</reference>
<evidence type="ECO:0000256" key="1">
    <source>
        <dbReference type="SAM" id="MobiDB-lite"/>
    </source>
</evidence>
<name>A0A7X5ZB63_9MYCO</name>
<dbReference type="AlphaFoldDB" id="A0A7X5ZB63"/>
<evidence type="ECO:0008006" key="4">
    <source>
        <dbReference type="Google" id="ProtNLM"/>
    </source>
</evidence>
<organism evidence="2 3">
    <name type="scientific">Mycolicibacterium fluoranthenivorans</name>
    <dbReference type="NCBI Taxonomy" id="258505"/>
    <lineage>
        <taxon>Bacteria</taxon>
        <taxon>Bacillati</taxon>
        <taxon>Actinomycetota</taxon>
        <taxon>Actinomycetes</taxon>
        <taxon>Mycobacteriales</taxon>
        <taxon>Mycobacteriaceae</taxon>
        <taxon>Mycolicibacterium</taxon>
    </lineage>
</organism>
<accession>A0A7X5ZB63</accession>
<dbReference type="InterPro" id="IPR022534">
    <property type="entry name" value="DUF2563"/>
</dbReference>